<keyword evidence="2" id="KW-1185">Reference proteome</keyword>
<organism evidence="1 2">
    <name type="scientific">Halorubrum aquaticum</name>
    <dbReference type="NCBI Taxonomy" id="387340"/>
    <lineage>
        <taxon>Archaea</taxon>
        <taxon>Methanobacteriati</taxon>
        <taxon>Methanobacteriota</taxon>
        <taxon>Stenosarchaea group</taxon>
        <taxon>Halobacteria</taxon>
        <taxon>Halobacteriales</taxon>
        <taxon>Haloferacaceae</taxon>
        <taxon>Halorubrum</taxon>
    </lineage>
</organism>
<dbReference type="RefSeq" id="WP_149783558.1">
    <property type="nucleotide sequence ID" value="NZ_BAAADP010000001.1"/>
</dbReference>
<evidence type="ECO:0000313" key="2">
    <source>
        <dbReference type="Proteomes" id="UP000323537"/>
    </source>
</evidence>
<gene>
    <name evidence="1" type="ORF">SAMN04488066_103133</name>
</gene>
<dbReference type="Pfam" id="PF20358">
    <property type="entry name" value="DUF6653"/>
    <property type="match status" value="1"/>
</dbReference>
<dbReference type="AlphaFoldDB" id="A0A1I2ZUQ1"/>
<reference evidence="1 2" key="1">
    <citation type="submission" date="2016-10" db="EMBL/GenBank/DDBJ databases">
        <authorList>
            <person name="Varghese N."/>
            <person name="Submissions S."/>
        </authorList>
    </citation>
    <scope>NUCLEOTIDE SEQUENCE [LARGE SCALE GENOMIC DNA]</scope>
    <source>
        <strain evidence="1 2">CGMCC 1.6377</strain>
    </source>
</reference>
<dbReference type="Proteomes" id="UP000323537">
    <property type="component" value="Unassembled WGS sequence"/>
</dbReference>
<protein>
    <submittedName>
        <fullName evidence="1">Uncharacterized protein</fullName>
    </submittedName>
</protein>
<proteinExistence type="predicted"/>
<dbReference type="InterPro" id="IPR046595">
    <property type="entry name" value="DUF6653"/>
</dbReference>
<accession>A0A1I2ZUQ1</accession>
<dbReference type="EMBL" id="FOPZ01000003">
    <property type="protein sequence ID" value="SFH41336.1"/>
    <property type="molecule type" value="Genomic_DNA"/>
</dbReference>
<evidence type="ECO:0000313" key="1">
    <source>
        <dbReference type="EMBL" id="SFH41336.1"/>
    </source>
</evidence>
<sequence length="149" mass="16803">MDPLGSVSDTVWRRHANPKSGWSRVLVTPVLLYAVYRRDGRIAALALAFTVVNPVLFSPPATDDAWMTRVVLAERWWIDEREEAVLSRSYPAVLNLINLPVFAYAFLSAYRKRPVRATLAGLASILLKLRFVDELVRRYDAERAGSSGE</sequence>
<name>A0A1I2ZUQ1_9EURY</name>
<dbReference type="OrthoDB" id="333419at2157"/>